<accession>A0AAW6FN81</accession>
<gene>
    <name evidence="2" type="ORF">PN645_16575</name>
</gene>
<evidence type="ECO:0000259" key="1">
    <source>
        <dbReference type="Pfam" id="PF14397"/>
    </source>
</evidence>
<dbReference type="Proteomes" id="UP001212263">
    <property type="component" value="Unassembled WGS sequence"/>
</dbReference>
<feature type="domain" description="Alpha-L-glutamate ligase-related protein ATP-grasp" evidence="1">
    <location>
        <begin position="85"/>
        <end position="345"/>
    </location>
</feature>
<dbReference type="AlphaFoldDB" id="A0AAW6FN81"/>
<dbReference type="RefSeq" id="WP_195306014.1">
    <property type="nucleotide sequence ID" value="NZ_JADMSC010000058.1"/>
</dbReference>
<protein>
    <submittedName>
        <fullName evidence="2">Sugar-transfer associated ATP-grasp domain-containing protein</fullName>
    </submittedName>
</protein>
<dbReference type="Pfam" id="PF14397">
    <property type="entry name" value="ATPgrasp_ST"/>
    <property type="match status" value="1"/>
</dbReference>
<organism evidence="2 3">
    <name type="scientific">Odoribacter splanchnicus</name>
    <dbReference type="NCBI Taxonomy" id="28118"/>
    <lineage>
        <taxon>Bacteria</taxon>
        <taxon>Pseudomonadati</taxon>
        <taxon>Bacteroidota</taxon>
        <taxon>Bacteroidia</taxon>
        <taxon>Bacteroidales</taxon>
        <taxon>Odoribacteraceae</taxon>
        <taxon>Odoribacter</taxon>
    </lineage>
</organism>
<dbReference type="InterPro" id="IPR039523">
    <property type="entry name" value="RimK-rel_E_lig_ATP-grasp"/>
</dbReference>
<proteinExistence type="predicted"/>
<evidence type="ECO:0000313" key="3">
    <source>
        <dbReference type="Proteomes" id="UP001212263"/>
    </source>
</evidence>
<reference evidence="2" key="1">
    <citation type="submission" date="2023-01" db="EMBL/GenBank/DDBJ databases">
        <title>Human gut microbiome strain richness.</title>
        <authorList>
            <person name="Chen-Liaw A."/>
        </authorList>
    </citation>
    <scope>NUCLEOTIDE SEQUENCE</scope>
    <source>
        <strain evidence="2">RTP21484st1_B7_RTP21484_190118</strain>
    </source>
</reference>
<name>A0AAW6FN81_9BACT</name>
<comment type="caution">
    <text evidence="2">The sequence shown here is derived from an EMBL/GenBank/DDBJ whole genome shotgun (WGS) entry which is preliminary data.</text>
</comment>
<dbReference type="EMBL" id="JAQMRD010000028">
    <property type="protein sequence ID" value="MDB9224598.1"/>
    <property type="molecule type" value="Genomic_DNA"/>
</dbReference>
<dbReference type="SUPFAM" id="SSF56059">
    <property type="entry name" value="Glutathione synthetase ATP-binding domain-like"/>
    <property type="match status" value="1"/>
</dbReference>
<sequence>MKKFIYGIWYKLRLYRIRNWAIRVEYGHIRKLRLLDLTKSEKEAIKLVWGSLGLSIKPLYYRLFKTVEKFDARYLSDDLYFPWVIRSLNPRKDSDVLENKGLYDLYFSQLPQPRFYIKNVNGQYFNDKLDILSIGEAIEVLRKLREFLIKPTVGSCCGRNVRKVSGLDLLAAHEARKKIESLLFEYKTDFIIQEVIQQSAETAIFNPSSLNTIRISSLNMNGKTSVVSAIFRCGQGKVDVDNGGAGGLMIGLDDEGFLREYAYDADYNRYEQTKTGVSFKGKRISAYKELRDLILEYHSKLLPACRFAGWDLALDKNNVPVFIEVNLGFPGIQMEQMCTGPIFGDRTAEVVGYVKNHPPKEF</sequence>
<evidence type="ECO:0000313" key="2">
    <source>
        <dbReference type="EMBL" id="MDB9224598.1"/>
    </source>
</evidence>